<evidence type="ECO:0000256" key="3">
    <source>
        <dbReference type="ARBA" id="ARBA00016296"/>
    </source>
</evidence>
<dbReference type="HAMAP" id="MF_00328">
    <property type="entry name" value="Guanylate_kinase"/>
    <property type="match status" value="1"/>
</dbReference>
<gene>
    <name evidence="9" type="primary">gmk</name>
    <name evidence="11" type="ORF">Asru_1010_02</name>
</gene>
<comment type="subcellular location">
    <subcellularLocation>
        <location evidence="9">Cytoplasm</location>
    </subcellularLocation>
</comment>
<dbReference type="PANTHER" id="PTHR23117:SF13">
    <property type="entry name" value="GUANYLATE KINASE"/>
    <property type="match status" value="1"/>
</dbReference>
<dbReference type="InterPro" id="IPR027417">
    <property type="entry name" value="P-loop_NTPase"/>
</dbReference>
<dbReference type="GO" id="GO:0004385">
    <property type="term" value="F:GMP kinase activity"/>
    <property type="evidence" value="ECO:0007669"/>
    <property type="project" value="UniProtKB-UniRule"/>
</dbReference>
<keyword evidence="4 9" id="KW-0808">Transferase</keyword>
<evidence type="ECO:0000256" key="5">
    <source>
        <dbReference type="ARBA" id="ARBA00022741"/>
    </source>
</evidence>
<comment type="caution">
    <text evidence="11">The sequence shown here is derived from an EMBL/GenBank/DDBJ whole genome shotgun (WGS) entry which is preliminary data.</text>
</comment>
<evidence type="ECO:0000256" key="8">
    <source>
        <dbReference type="ARBA" id="ARBA00030128"/>
    </source>
</evidence>
<accession>A0A0D6PCD6</accession>
<dbReference type="CDD" id="cd00071">
    <property type="entry name" value="GMPK"/>
    <property type="match status" value="1"/>
</dbReference>
<dbReference type="OrthoDB" id="9808150at2"/>
<evidence type="ECO:0000256" key="4">
    <source>
        <dbReference type="ARBA" id="ARBA00022679"/>
    </source>
</evidence>
<dbReference type="InterPro" id="IPR017665">
    <property type="entry name" value="Guanylate_kinase"/>
</dbReference>
<dbReference type="Pfam" id="PF00625">
    <property type="entry name" value="Guanylate_kin"/>
    <property type="match status" value="1"/>
</dbReference>
<dbReference type="AlphaFoldDB" id="A0A0D6PCD6"/>
<keyword evidence="12" id="KW-1185">Reference proteome</keyword>
<comment type="similarity">
    <text evidence="1 9">Belongs to the guanylate kinase family.</text>
</comment>
<dbReference type="InterPro" id="IPR008145">
    <property type="entry name" value="GK/Ca_channel_bsu"/>
</dbReference>
<keyword evidence="7 9" id="KW-0067">ATP-binding</keyword>
<reference evidence="11 12" key="1">
    <citation type="submission" date="2012-11" db="EMBL/GenBank/DDBJ databases">
        <title>Whole genome sequence of Acidisphaera rubrifaciens HS-AP3.</title>
        <authorList>
            <person name="Azuma Y."/>
            <person name="Higashiura N."/>
            <person name="Hirakawa H."/>
            <person name="Matsushita K."/>
        </authorList>
    </citation>
    <scope>NUCLEOTIDE SEQUENCE [LARGE SCALE GENOMIC DNA]</scope>
    <source>
        <strain evidence="11 12">HS-AP3</strain>
    </source>
</reference>
<sequence>MIARRGICLVVAAPSGTGKSTITRRLLAADPALSLSVSVTTRAPRPGERDGVHYYFRDLPAFRAMAASGELLEHAEVFGRAYGTPRAPVVAALEAGRDVLFDIDWQGHRQLRDRLPGDVVGVFLLPPTFAALETRLHGRAADDAGEIGRRLQAARGEIAHWRDFDHVVVNDDLDRAQADVAAILRAARLERARQTGLAAFVDQLLAVRPDAP</sequence>
<evidence type="ECO:0000256" key="7">
    <source>
        <dbReference type="ARBA" id="ARBA00022840"/>
    </source>
</evidence>
<dbReference type="EC" id="2.7.4.8" evidence="2 9"/>
<dbReference type="Gene3D" id="3.30.63.10">
    <property type="entry name" value="Guanylate Kinase phosphate binding domain"/>
    <property type="match status" value="1"/>
</dbReference>
<dbReference type="SMART" id="SM00072">
    <property type="entry name" value="GuKc"/>
    <property type="match status" value="1"/>
</dbReference>
<evidence type="ECO:0000256" key="1">
    <source>
        <dbReference type="ARBA" id="ARBA00005790"/>
    </source>
</evidence>
<dbReference type="PROSITE" id="PS50052">
    <property type="entry name" value="GUANYLATE_KINASE_2"/>
    <property type="match status" value="1"/>
</dbReference>
<dbReference type="PANTHER" id="PTHR23117">
    <property type="entry name" value="GUANYLATE KINASE-RELATED"/>
    <property type="match status" value="1"/>
</dbReference>
<protein>
    <recommendedName>
        <fullName evidence="3 9">Guanylate kinase</fullName>
        <ecNumber evidence="2 9">2.7.4.8</ecNumber>
    </recommendedName>
    <alternativeName>
        <fullName evidence="8 9">GMP kinase</fullName>
    </alternativeName>
</protein>
<dbReference type="FunFam" id="3.30.63.10:FF:000002">
    <property type="entry name" value="Guanylate kinase 1"/>
    <property type="match status" value="1"/>
</dbReference>
<evidence type="ECO:0000313" key="11">
    <source>
        <dbReference type="EMBL" id="GAN78524.1"/>
    </source>
</evidence>
<organism evidence="11 12">
    <name type="scientific">Acidisphaera rubrifaciens HS-AP3</name>
    <dbReference type="NCBI Taxonomy" id="1231350"/>
    <lineage>
        <taxon>Bacteria</taxon>
        <taxon>Pseudomonadati</taxon>
        <taxon>Pseudomonadota</taxon>
        <taxon>Alphaproteobacteria</taxon>
        <taxon>Acetobacterales</taxon>
        <taxon>Acetobacteraceae</taxon>
        <taxon>Acidisphaera</taxon>
    </lineage>
</organism>
<dbReference type="Proteomes" id="UP000032680">
    <property type="component" value="Unassembled WGS sequence"/>
</dbReference>
<dbReference type="GO" id="GO:0005829">
    <property type="term" value="C:cytosol"/>
    <property type="evidence" value="ECO:0007669"/>
    <property type="project" value="TreeGrafter"/>
</dbReference>
<keyword evidence="5 9" id="KW-0547">Nucleotide-binding</keyword>
<feature type="binding site" evidence="9">
    <location>
        <begin position="13"/>
        <end position="20"/>
    </location>
    <ligand>
        <name>ATP</name>
        <dbReference type="ChEBI" id="CHEBI:30616"/>
    </ligand>
</feature>
<evidence type="ECO:0000259" key="10">
    <source>
        <dbReference type="PROSITE" id="PS50052"/>
    </source>
</evidence>
<dbReference type="InterPro" id="IPR020590">
    <property type="entry name" value="Guanylate_kinase_CS"/>
</dbReference>
<dbReference type="EMBL" id="BANB01001001">
    <property type="protein sequence ID" value="GAN78524.1"/>
    <property type="molecule type" value="Genomic_DNA"/>
</dbReference>
<keyword evidence="6 9" id="KW-0418">Kinase</keyword>
<comment type="catalytic activity">
    <reaction evidence="9">
        <text>GMP + ATP = GDP + ADP</text>
        <dbReference type="Rhea" id="RHEA:20780"/>
        <dbReference type="ChEBI" id="CHEBI:30616"/>
        <dbReference type="ChEBI" id="CHEBI:58115"/>
        <dbReference type="ChEBI" id="CHEBI:58189"/>
        <dbReference type="ChEBI" id="CHEBI:456216"/>
        <dbReference type="EC" id="2.7.4.8"/>
    </reaction>
</comment>
<evidence type="ECO:0000313" key="12">
    <source>
        <dbReference type="Proteomes" id="UP000032680"/>
    </source>
</evidence>
<dbReference type="NCBIfam" id="TIGR03263">
    <property type="entry name" value="guanyl_kin"/>
    <property type="match status" value="1"/>
</dbReference>
<evidence type="ECO:0000256" key="9">
    <source>
        <dbReference type="HAMAP-Rule" id="MF_00328"/>
    </source>
</evidence>
<evidence type="ECO:0000256" key="6">
    <source>
        <dbReference type="ARBA" id="ARBA00022777"/>
    </source>
</evidence>
<dbReference type="PROSITE" id="PS00856">
    <property type="entry name" value="GUANYLATE_KINASE_1"/>
    <property type="match status" value="1"/>
</dbReference>
<dbReference type="Gene3D" id="3.40.50.300">
    <property type="entry name" value="P-loop containing nucleotide triphosphate hydrolases"/>
    <property type="match status" value="1"/>
</dbReference>
<feature type="domain" description="Guanylate kinase-like" evidence="10">
    <location>
        <begin position="6"/>
        <end position="185"/>
    </location>
</feature>
<dbReference type="GO" id="GO:0005524">
    <property type="term" value="F:ATP binding"/>
    <property type="evidence" value="ECO:0007669"/>
    <property type="project" value="UniProtKB-UniRule"/>
</dbReference>
<name>A0A0D6PCD6_9PROT</name>
<dbReference type="RefSeq" id="WP_048863327.1">
    <property type="nucleotide sequence ID" value="NZ_BANB01001001.1"/>
</dbReference>
<comment type="function">
    <text evidence="9">Essential for recycling GMP and indirectly, cGMP.</text>
</comment>
<evidence type="ECO:0000256" key="2">
    <source>
        <dbReference type="ARBA" id="ARBA00012961"/>
    </source>
</evidence>
<dbReference type="InterPro" id="IPR008144">
    <property type="entry name" value="Guanylate_kin-like_dom"/>
</dbReference>
<dbReference type="SUPFAM" id="SSF52540">
    <property type="entry name" value="P-loop containing nucleoside triphosphate hydrolases"/>
    <property type="match status" value="1"/>
</dbReference>
<proteinExistence type="inferred from homology"/>
<keyword evidence="9" id="KW-0963">Cytoplasm</keyword>